<dbReference type="Pfam" id="PF02195">
    <property type="entry name" value="ParB_N"/>
    <property type="match status" value="1"/>
</dbReference>
<sequence>MGKNKKKEGSRMHEGVEMLSLDEIAPPTKKMRSEVAQQGIDEMADSIRRVGVINPIHVMRKDEA</sequence>
<dbReference type="AlphaFoldDB" id="X1GE77"/>
<reference evidence="3" key="1">
    <citation type="journal article" date="2014" name="Front. Microbiol.">
        <title>High frequency of phylogenetically diverse reductive dehalogenase-homologous genes in deep subseafloor sedimentary metagenomes.</title>
        <authorList>
            <person name="Kawai M."/>
            <person name="Futagami T."/>
            <person name="Toyoda A."/>
            <person name="Takaki Y."/>
            <person name="Nishi S."/>
            <person name="Hori S."/>
            <person name="Arai W."/>
            <person name="Tsubouchi T."/>
            <person name="Morono Y."/>
            <person name="Uchiyama I."/>
            <person name="Ito T."/>
            <person name="Fujiyama A."/>
            <person name="Inagaki F."/>
            <person name="Takami H."/>
        </authorList>
    </citation>
    <scope>NUCLEOTIDE SEQUENCE</scope>
    <source>
        <strain evidence="3">Expedition CK06-06</strain>
    </source>
</reference>
<feature type="domain" description="ParB-like N-terminal" evidence="2">
    <location>
        <begin position="14"/>
        <end position="61"/>
    </location>
</feature>
<dbReference type="InterPro" id="IPR036086">
    <property type="entry name" value="ParB/Sulfiredoxin_sf"/>
</dbReference>
<accession>X1GE77</accession>
<evidence type="ECO:0000259" key="2">
    <source>
        <dbReference type="Pfam" id="PF02195"/>
    </source>
</evidence>
<proteinExistence type="predicted"/>
<feature type="region of interest" description="Disordered" evidence="1">
    <location>
        <begin position="1"/>
        <end position="31"/>
    </location>
</feature>
<protein>
    <recommendedName>
        <fullName evidence="2">ParB-like N-terminal domain-containing protein</fullName>
    </recommendedName>
</protein>
<dbReference type="EMBL" id="BARU01014073">
    <property type="protein sequence ID" value="GAH31348.1"/>
    <property type="molecule type" value="Genomic_DNA"/>
</dbReference>
<dbReference type="SUPFAM" id="SSF110849">
    <property type="entry name" value="ParB/Sulfiredoxin"/>
    <property type="match status" value="1"/>
</dbReference>
<feature type="non-terminal residue" evidence="3">
    <location>
        <position position="64"/>
    </location>
</feature>
<name>X1GE77_9ZZZZ</name>
<evidence type="ECO:0000313" key="3">
    <source>
        <dbReference type="EMBL" id="GAH31348.1"/>
    </source>
</evidence>
<dbReference type="InterPro" id="IPR003115">
    <property type="entry name" value="ParB_N"/>
</dbReference>
<evidence type="ECO:0000256" key="1">
    <source>
        <dbReference type="SAM" id="MobiDB-lite"/>
    </source>
</evidence>
<organism evidence="3">
    <name type="scientific">marine sediment metagenome</name>
    <dbReference type="NCBI Taxonomy" id="412755"/>
    <lineage>
        <taxon>unclassified sequences</taxon>
        <taxon>metagenomes</taxon>
        <taxon>ecological metagenomes</taxon>
    </lineage>
</organism>
<comment type="caution">
    <text evidence="3">The sequence shown here is derived from an EMBL/GenBank/DDBJ whole genome shotgun (WGS) entry which is preliminary data.</text>
</comment>
<dbReference type="Gene3D" id="3.90.1530.10">
    <property type="entry name" value="Conserved hypothetical protein from pyrococcus furiosus pfu- 392566-001, ParB domain"/>
    <property type="match status" value="1"/>
</dbReference>
<feature type="compositionally biased region" description="Basic and acidic residues" evidence="1">
    <location>
        <begin position="7"/>
        <end position="16"/>
    </location>
</feature>
<gene>
    <name evidence="3" type="ORF">S03H2_25050</name>
</gene>